<protein>
    <submittedName>
        <fullName evidence="1">Putative toxin biosynthesis protein</fullName>
    </submittedName>
</protein>
<dbReference type="EMBL" id="DF238831">
    <property type="protein sequence ID" value="GAC99562.1"/>
    <property type="molecule type" value="Genomic_DNA"/>
</dbReference>
<accession>R9PE80</accession>
<evidence type="ECO:0000313" key="1">
    <source>
        <dbReference type="EMBL" id="GAC99562.1"/>
    </source>
</evidence>
<proteinExistence type="predicted"/>
<keyword evidence="2" id="KW-1185">Reference proteome</keyword>
<dbReference type="AlphaFoldDB" id="R9PE80"/>
<sequence>MVMVKRHECSSMECGGRHAICFERAEVERTSKGVGQANGPTRDLAFFVKQAVHARPHLSDGSALGLFSAFRVLRNGYSSYPTLSIRWKRPFAGAPLKGMTFVFFLHELNAARMIRAERAPAAEANATLWPAEARRQIGLLSVDPIFLFFRCECEPGDRDFFSPIQPAIYLRRLFR</sequence>
<name>R9PE80_PSEHS</name>
<dbReference type="RefSeq" id="XP_012193149.1">
    <property type="nucleotide sequence ID" value="XM_012337759.1"/>
</dbReference>
<dbReference type="GeneID" id="24112428"/>
<reference evidence="2" key="1">
    <citation type="journal article" date="2013" name="Genome Announc.">
        <title>Draft genome sequence of the basidiomycetous yeast-like fungus Pseudozyma hubeiensis SY62, which produces an abundant amount of the biosurfactant mannosylerythritol lipids.</title>
        <authorList>
            <person name="Konishi M."/>
            <person name="Hatada Y."/>
            <person name="Horiuchi J."/>
        </authorList>
    </citation>
    <scope>NUCLEOTIDE SEQUENCE [LARGE SCALE GENOMIC DNA]</scope>
    <source>
        <strain evidence="2">SY62</strain>
    </source>
</reference>
<gene>
    <name evidence="1" type="ORF">PHSY_007164</name>
</gene>
<dbReference type="HOGENOM" id="CLU_1533241_0_0_1"/>
<organism evidence="1 2">
    <name type="scientific">Pseudozyma hubeiensis (strain SY62)</name>
    <name type="common">Yeast</name>
    <dbReference type="NCBI Taxonomy" id="1305764"/>
    <lineage>
        <taxon>Eukaryota</taxon>
        <taxon>Fungi</taxon>
        <taxon>Dikarya</taxon>
        <taxon>Basidiomycota</taxon>
        <taxon>Ustilaginomycotina</taxon>
        <taxon>Ustilaginomycetes</taxon>
        <taxon>Ustilaginales</taxon>
        <taxon>Ustilaginaceae</taxon>
        <taxon>Pseudozyma</taxon>
    </lineage>
</organism>
<evidence type="ECO:0000313" key="2">
    <source>
        <dbReference type="Proteomes" id="UP000014071"/>
    </source>
</evidence>
<dbReference type="Proteomes" id="UP000014071">
    <property type="component" value="Unassembled WGS sequence"/>
</dbReference>